<name>A0A127F962_STEDE</name>
<dbReference type="Pfam" id="PF13561">
    <property type="entry name" value="adh_short_C2"/>
    <property type="match status" value="1"/>
</dbReference>
<dbReference type="Gene3D" id="3.40.50.720">
    <property type="entry name" value="NAD(P)-binding Rossmann-like Domain"/>
    <property type="match status" value="1"/>
</dbReference>
<dbReference type="GO" id="GO:0030497">
    <property type="term" value="P:fatty acid elongation"/>
    <property type="evidence" value="ECO:0007669"/>
    <property type="project" value="TreeGrafter"/>
</dbReference>
<dbReference type="FunFam" id="3.40.50.720:FF:000084">
    <property type="entry name" value="Short-chain dehydrogenase reductase"/>
    <property type="match status" value="1"/>
</dbReference>
<protein>
    <submittedName>
        <fullName evidence="2">2-deoxy-D-gluconate 3-dehydrogenase</fullName>
    </submittedName>
</protein>
<evidence type="ECO:0000313" key="2">
    <source>
        <dbReference type="EMBL" id="AMN46956.1"/>
    </source>
</evidence>
<dbReference type="PRINTS" id="PR00081">
    <property type="entry name" value="GDHRDH"/>
</dbReference>
<dbReference type="NCBIfam" id="NF005559">
    <property type="entry name" value="PRK07231.1"/>
    <property type="match status" value="1"/>
</dbReference>
<dbReference type="PATRIC" id="fig|465721.4.peg.1607"/>
<proteinExistence type="inferred from homology"/>
<sequence length="248" mass="26067">MINLSGKAALVTGASSGLGAHFAQVLARAGAHLVLAARREDTLKRVAEQINAAGGIATCVKLDVTDSAGVRALEPVLSDVDIVVNNAGVVHSAAALEQREEDWDAVMDTNLKGMFLVAQAAGRAMRSAGRAGSIINIASIAGLRQAGNILPYAVSKAGVIQMTKVLALEFARFGIRVNALAPGYLETDLNRDFWSTAQGKAMLRRIPQRRLGRLEELDGPLRLLASDESSFMTGSVLVIDGGHLVSSL</sequence>
<dbReference type="RefSeq" id="WP_066920074.1">
    <property type="nucleotide sequence ID" value="NZ_CP011971.1"/>
</dbReference>
<dbReference type="KEGG" id="sdf:ACG33_07570"/>
<evidence type="ECO:0000256" key="1">
    <source>
        <dbReference type="ARBA" id="ARBA00006484"/>
    </source>
</evidence>
<gene>
    <name evidence="2" type="ORF">ACG33_07570</name>
</gene>
<reference evidence="2 3" key="1">
    <citation type="submission" date="2015-06" db="EMBL/GenBank/DDBJ databases">
        <title>A Comprehensive Approach to Explore the Metabolic and Phylogenetic Diversity of Bacterial Steroid Degradation in the Environment: Testosterone as an Example.</title>
        <authorList>
            <person name="Yang F.-C."/>
            <person name="Chen Y.-L."/>
            <person name="Yu C.-P."/>
            <person name="Tang S.-L."/>
            <person name="Wang P.-H."/>
            <person name="Ismail W."/>
            <person name="Wang C.-H."/>
            <person name="Yang C.-Y."/>
            <person name="Chiang Y.-R."/>
        </authorList>
    </citation>
    <scope>NUCLEOTIDE SEQUENCE [LARGE SCALE GENOMIC DNA]</scope>
    <source>
        <strain evidence="2 3">DSM 18526</strain>
    </source>
</reference>
<accession>A0A127F962</accession>
<dbReference type="PROSITE" id="PS00061">
    <property type="entry name" value="ADH_SHORT"/>
    <property type="match status" value="1"/>
</dbReference>
<dbReference type="InterPro" id="IPR036291">
    <property type="entry name" value="NAD(P)-bd_dom_sf"/>
</dbReference>
<dbReference type="PANTHER" id="PTHR42760">
    <property type="entry name" value="SHORT-CHAIN DEHYDROGENASES/REDUCTASES FAMILY MEMBER"/>
    <property type="match status" value="1"/>
</dbReference>
<dbReference type="OrthoDB" id="8653364at2"/>
<dbReference type="InterPro" id="IPR020904">
    <property type="entry name" value="Sc_DH/Rdtase_CS"/>
</dbReference>
<organism evidence="2 3">
    <name type="scientific">Steroidobacter denitrificans</name>
    <dbReference type="NCBI Taxonomy" id="465721"/>
    <lineage>
        <taxon>Bacteria</taxon>
        <taxon>Pseudomonadati</taxon>
        <taxon>Pseudomonadota</taxon>
        <taxon>Gammaproteobacteria</taxon>
        <taxon>Steroidobacterales</taxon>
        <taxon>Steroidobacteraceae</taxon>
        <taxon>Steroidobacter</taxon>
    </lineage>
</organism>
<keyword evidence="3" id="KW-1185">Reference proteome</keyword>
<dbReference type="PRINTS" id="PR00080">
    <property type="entry name" value="SDRFAMILY"/>
</dbReference>
<evidence type="ECO:0000313" key="3">
    <source>
        <dbReference type="Proteomes" id="UP000070250"/>
    </source>
</evidence>
<dbReference type="InterPro" id="IPR002347">
    <property type="entry name" value="SDR_fam"/>
</dbReference>
<dbReference type="PANTHER" id="PTHR42760:SF135">
    <property type="entry name" value="BLL7886 PROTEIN"/>
    <property type="match status" value="1"/>
</dbReference>
<dbReference type="GO" id="GO:0016616">
    <property type="term" value="F:oxidoreductase activity, acting on the CH-OH group of donors, NAD or NADP as acceptor"/>
    <property type="evidence" value="ECO:0007669"/>
    <property type="project" value="TreeGrafter"/>
</dbReference>
<dbReference type="AlphaFoldDB" id="A0A127F962"/>
<dbReference type="EMBL" id="CP011971">
    <property type="protein sequence ID" value="AMN46956.1"/>
    <property type="molecule type" value="Genomic_DNA"/>
</dbReference>
<dbReference type="SUPFAM" id="SSF51735">
    <property type="entry name" value="NAD(P)-binding Rossmann-fold domains"/>
    <property type="match status" value="1"/>
</dbReference>
<dbReference type="Proteomes" id="UP000070250">
    <property type="component" value="Chromosome"/>
</dbReference>
<dbReference type="STRING" id="465721.ACG33_07570"/>
<comment type="similarity">
    <text evidence="1">Belongs to the short-chain dehydrogenases/reductases (SDR) family.</text>
</comment>